<protein>
    <submittedName>
        <fullName evidence="1">Uncharacterized protein</fullName>
    </submittedName>
</protein>
<sequence length="102" mass="11263">MAQKLKLSNTSLLRFMTTPFLDAWSGSLTLLPHLGAMMTAPSYVDQETEIHASHIVYDDSTKPPNDIGPSRSSEIQLQAALPPLGNGSSPMIIMRFHQNQRL</sequence>
<comment type="caution">
    <text evidence="1">The sequence shown here is derived from an EMBL/GenBank/DDBJ whole genome shotgun (WGS) entry which is preliminary data.</text>
</comment>
<dbReference type="AlphaFoldDB" id="A0A427BB10"/>
<organism evidence="1 2">
    <name type="scientific">Ensete ventricosum</name>
    <name type="common">Abyssinian banana</name>
    <name type="synonym">Musa ensete</name>
    <dbReference type="NCBI Taxonomy" id="4639"/>
    <lineage>
        <taxon>Eukaryota</taxon>
        <taxon>Viridiplantae</taxon>
        <taxon>Streptophyta</taxon>
        <taxon>Embryophyta</taxon>
        <taxon>Tracheophyta</taxon>
        <taxon>Spermatophyta</taxon>
        <taxon>Magnoliopsida</taxon>
        <taxon>Liliopsida</taxon>
        <taxon>Zingiberales</taxon>
        <taxon>Musaceae</taxon>
        <taxon>Ensete</taxon>
    </lineage>
</organism>
<reference evidence="1 2" key="1">
    <citation type="journal article" date="2014" name="Agronomy (Basel)">
        <title>A Draft Genome Sequence for Ensete ventricosum, the Drought-Tolerant Tree Against Hunger.</title>
        <authorList>
            <person name="Harrison J."/>
            <person name="Moore K.A."/>
            <person name="Paszkiewicz K."/>
            <person name="Jones T."/>
            <person name="Grant M."/>
            <person name="Ambacheew D."/>
            <person name="Muzemil S."/>
            <person name="Studholme D.J."/>
        </authorList>
    </citation>
    <scope>NUCLEOTIDE SEQUENCE [LARGE SCALE GENOMIC DNA]</scope>
</reference>
<proteinExistence type="predicted"/>
<dbReference type="Proteomes" id="UP000287651">
    <property type="component" value="Unassembled WGS sequence"/>
</dbReference>
<dbReference type="EMBL" id="AMZH03000077">
    <property type="protein sequence ID" value="RRT85682.1"/>
    <property type="molecule type" value="Genomic_DNA"/>
</dbReference>
<evidence type="ECO:0000313" key="2">
    <source>
        <dbReference type="Proteomes" id="UP000287651"/>
    </source>
</evidence>
<gene>
    <name evidence="1" type="ORF">B296_00004879</name>
</gene>
<evidence type="ECO:0000313" key="1">
    <source>
        <dbReference type="EMBL" id="RRT85682.1"/>
    </source>
</evidence>
<accession>A0A427BB10</accession>
<name>A0A427BB10_ENSVE</name>